<evidence type="ECO:0000313" key="3">
    <source>
        <dbReference type="Proteomes" id="UP000603708"/>
    </source>
</evidence>
<dbReference type="AlphaFoldDB" id="A0A919L3U0"/>
<dbReference type="EMBL" id="BNCD01000013">
    <property type="protein sequence ID" value="GHH82948.1"/>
    <property type="molecule type" value="Genomic_DNA"/>
</dbReference>
<dbReference type="Proteomes" id="UP000603708">
    <property type="component" value="Unassembled WGS sequence"/>
</dbReference>
<keyword evidence="3" id="KW-1185">Reference proteome</keyword>
<comment type="caution">
    <text evidence="2">The sequence shown here is derived from an EMBL/GenBank/DDBJ whole genome shotgun (WGS) entry which is preliminary data.</text>
</comment>
<gene>
    <name evidence="2" type="ORF">GCM10018793_43810</name>
</gene>
<accession>A0A919L3U0</accession>
<feature type="compositionally biased region" description="Polar residues" evidence="1">
    <location>
        <begin position="1"/>
        <end position="13"/>
    </location>
</feature>
<feature type="region of interest" description="Disordered" evidence="1">
    <location>
        <begin position="1"/>
        <end position="49"/>
    </location>
</feature>
<feature type="compositionally biased region" description="Polar residues" evidence="1">
    <location>
        <begin position="35"/>
        <end position="46"/>
    </location>
</feature>
<organism evidence="2 3">
    <name type="scientific">Streptomyces sulfonofaciens</name>
    <dbReference type="NCBI Taxonomy" id="68272"/>
    <lineage>
        <taxon>Bacteria</taxon>
        <taxon>Bacillati</taxon>
        <taxon>Actinomycetota</taxon>
        <taxon>Actinomycetes</taxon>
        <taxon>Kitasatosporales</taxon>
        <taxon>Streptomycetaceae</taxon>
        <taxon>Streptomyces</taxon>
    </lineage>
</organism>
<evidence type="ECO:0000256" key="1">
    <source>
        <dbReference type="SAM" id="MobiDB-lite"/>
    </source>
</evidence>
<name>A0A919L3U0_9ACTN</name>
<reference evidence="2" key="2">
    <citation type="submission" date="2020-09" db="EMBL/GenBank/DDBJ databases">
        <authorList>
            <person name="Sun Q."/>
            <person name="Ohkuma M."/>
        </authorList>
    </citation>
    <scope>NUCLEOTIDE SEQUENCE</scope>
    <source>
        <strain evidence="2">JCM 5069</strain>
    </source>
</reference>
<proteinExistence type="predicted"/>
<reference evidence="2" key="1">
    <citation type="journal article" date="2014" name="Int. J. Syst. Evol. Microbiol.">
        <title>Complete genome sequence of Corynebacterium casei LMG S-19264T (=DSM 44701T), isolated from a smear-ripened cheese.</title>
        <authorList>
            <consortium name="US DOE Joint Genome Institute (JGI-PGF)"/>
            <person name="Walter F."/>
            <person name="Albersmeier A."/>
            <person name="Kalinowski J."/>
            <person name="Ruckert C."/>
        </authorList>
    </citation>
    <scope>NUCLEOTIDE SEQUENCE</scope>
    <source>
        <strain evidence="2">JCM 5069</strain>
    </source>
</reference>
<evidence type="ECO:0000313" key="2">
    <source>
        <dbReference type="EMBL" id="GHH82948.1"/>
    </source>
</evidence>
<sequence>MVHTRQAAQQKDQPLTEMSPYATAFEPRHSRSADPNETLNSSTSACQAPPWAPNIAYVLT</sequence>
<protein>
    <submittedName>
        <fullName evidence="2">Uncharacterized protein</fullName>
    </submittedName>
</protein>